<dbReference type="PANTHER" id="PTHR10903:SF184">
    <property type="entry name" value="GTP-BINDING PROTEIN A"/>
    <property type="match status" value="1"/>
</dbReference>
<keyword evidence="3" id="KW-0175">Coiled coil</keyword>
<evidence type="ECO:0000313" key="5">
    <source>
        <dbReference type="EMBL" id="OLP77755.1"/>
    </source>
</evidence>
<dbReference type="GO" id="GO:0005525">
    <property type="term" value="F:GTP binding"/>
    <property type="evidence" value="ECO:0007669"/>
    <property type="project" value="UniProtKB-KW"/>
</dbReference>
<gene>
    <name evidence="5" type="primary">GIMAP4</name>
    <name evidence="5" type="ORF">AK812_SmicGene42149</name>
</gene>
<comment type="caution">
    <text evidence="5">The sequence shown here is derived from an EMBL/GenBank/DDBJ whole genome shotgun (WGS) entry which is preliminary data.</text>
</comment>
<keyword evidence="1" id="KW-0547">Nucleotide-binding</keyword>
<dbReference type="AlphaFoldDB" id="A0A1Q9C4C8"/>
<name>A0A1Q9C4C8_SYMMI</name>
<dbReference type="SUPFAM" id="SSF52540">
    <property type="entry name" value="P-loop containing nucleoside triphosphate hydrolases"/>
    <property type="match status" value="1"/>
</dbReference>
<feature type="coiled-coil region" evidence="3">
    <location>
        <begin position="308"/>
        <end position="335"/>
    </location>
</feature>
<dbReference type="InterPro" id="IPR027417">
    <property type="entry name" value="P-loop_NTPase"/>
</dbReference>
<dbReference type="OrthoDB" id="8954335at2759"/>
<evidence type="ECO:0000259" key="4">
    <source>
        <dbReference type="PROSITE" id="PS51720"/>
    </source>
</evidence>
<protein>
    <submittedName>
        <fullName evidence="5">GTPase IMAP family member 4</fullName>
    </submittedName>
</protein>
<dbReference type="InterPro" id="IPR045058">
    <property type="entry name" value="GIMA/IAN/Toc"/>
</dbReference>
<keyword evidence="2" id="KW-0342">GTP-binding</keyword>
<dbReference type="InterPro" id="IPR006703">
    <property type="entry name" value="G_AIG1"/>
</dbReference>
<reference evidence="5 6" key="1">
    <citation type="submission" date="2016-02" db="EMBL/GenBank/DDBJ databases">
        <title>Genome analysis of coral dinoflagellate symbionts highlights evolutionary adaptations to a symbiotic lifestyle.</title>
        <authorList>
            <person name="Aranda M."/>
            <person name="Li Y."/>
            <person name="Liew Y.J."/>
            <person name="Baumgarten S."/>
            <person name="Simakov O."/>
            <person name="Wilson M."/>
            <person name="Piel J."/>
            <person name="Ashoor H."/>
            <person name="Bougouffa S."/>
            <person name="Bajic V.B."/>
            <person name="Ryu T."/>
            <person name="Ravasi T."/>
            <person name="Bayer T."/>
            <person name="Micklem G."/>
            <person name="Kim H."/>
            <person name="Bhak J."/>
            <person name="Lajeunesse T.C."/>
            <person name="Voolstra C.R."/>
        </authorList>
    </citation>
    <scope>NUCLEOTIDE SEQUENCE [LARGE SCALE GENOMIC DNA]</scope>
    <source>
        <strain evidence="5 6">CCMP2467</strain>
    </source>
</reference>
<evidence type="ECO:0000313" key="6">
    <source>
        <dbReference type="Proteomes" id="UP000186817"/>
    </source>
</evidence>
<dbReference type="Pfam" id="PF04548">
    <property type="entry name" value="AIG1"/>
    <property type="match status" value="1"/>
</dbReference>
<dbReference type="Gene3D" id="3.40.50.300">
    <property type="entry name" value="P-loop containing nucleotide triphosphate hydrolases"/>
    <property type="match status" value="1"/>
</dbReference>
<evidence type="ECO:0000256" key="3">
    <source>
        <dbReference type="SAM" id="Coils"/>
    </source>
</evidence>
<evidence type="ECO:0000256" key="2">
    <source>
        <dbReference type="ARBA" id="ARBA00023134"/>
    </source>
</evidence>
<evidence type="ECO:0000256" key="1">
    <source>
        <dbReference type="ARBA" id="ARBA00022741"/>
    </source>
</evidence>
<feature type="domain" description="AIG1-type G" evidence="4">
    <location>
        <begin position="62"/>
        <end position="263"/>
    </location>
</feature>
<dbReference type="PROSITE" id="PS51720">
    <property type="entry name" value="G_AIG1"/>
    <property type="match status" value="1"/>
</dbReference>
<dbReference type="EMBL" id="LSRX01001717">
    <property type="protein sequence ID" value="OLP77755.1"/>
    <property type="molecule type" value="Genomic_DNA"/>
</dbReference>
<sequence length="407" mass="45092">MTVSAICIGAQQGPNRSLPRVLFDVSLPAWLCARRAFGTMAAAKSWFRPVLFILRGVMAMANEVINVLSVGRTGHGKSQSLNVLADRDIFQVGHGFDSQTATSAVKSFERDGYRFNACDTPGLYDTGVSLNDTLKELTNVAFLRPEGYHVVLLQLDDGRFTKESELTLAFIEKTAGFAVYKHMILTIKNGQKMSKEQWVEKAQSGPKKLAELVKAVENRVVPIDISSPGQCQRSGEALRAEVIRLTKEHHFRTYTNEHFQEAGRRLKSIMQAVDPETKAKHEWEQWWAAMKEKEAAIQAGSDAAESLRSEYEWKMADMERRLEEAKQQQQVWAATHFQGGATSEGGSDPLLGFVGGTGNSLGLLGERFEGLVRKFLCSQLDFRGLAEFGVAVHVSDYPAVFAEAQNG</sequence>
<accession>A0A1Q9C4C8</accession>
<proteinExistence type="predicted"/>
<dbReference type="PANTHER" id="PTHR10903">
    <property type="entry name" value="GTPASE, IMAP FAMILY MEMBER-RELATED"/>
    <property type="match status" value="1"/>
</dbReference>
<organism evidence="5 6">
    <name type="scientific">Symbiodinium microadriaticum</name>
    <name type="common">Dinoflagellate</name>
    <name type="synonym">Zooxanthella microadriatica</name>
    <dbReference type="NCBI Taxonomy" id="2951"/>
    <lineage>
        <taxon>Eukaryota</taxon>
        <taxon>Sar</taxon>
        <taxon>Alveolata</taxon>
        <taxon>Dinophyceae</taxon>
        <taxon>Suessiales</taxon>
        <taxon>Symbiodiniaceae</taxon>
        <taxon>Symbiodinium</taxon>
    </lineage>
</organism>
<keyword evidence="6" id="KW-1185">Reference proteome</keyword>
<dbReference type="Proteomes" id="UP000186817">
    <property type="component" value="Unassembled WGS sequence"/>
</dbReference>